<accession>Q0EWC2</accession>
<dbReference type="Proteomes" id="UP000005297">
    <property type="component" value="Unassembled WGS sequence"/>
</dbReference>
<dbReference type="eggNOG" id="COG4382">
    <property type="taxonomic scope" value="Bacteria"/>
</dbReference>
<proteinExistence type="predicted"/>
<dbReference type="InterPro" id="IPR009363">
    <property type="entry name" value="Phage_Mu_Gp16"/>
</dbReference>
<dbReference type="EMBL" id="AATS01000021">
    <property type="protein sequence ID" value="EAU53549.1"/>
    <property type="molecule type" value="Genomic_DNA"/>
</dbReference>
<dbReference type="InParanoid" id="Q0EWC2"/>
<dbReference type="HOGENOM" id="CLU_107084_2_0_0"/>
<reference evidence="1 2" key="1">
    <citation type="submission" date="2006-09" db="EMBL/GenBank/DDBJ databases">
        <authorList>
            <person name="Emerson D."/>
            <person name="Ferriera S."/>
            <person name="Johnson J."/>
            <person name="Kravitz S."/>
            <person name="Halpern A."/>
            <person name="Remington K."/>
            <person name="Beeson K."/>
            <person name="Tran B."/>
            <person name="Rogers Y.-H."/>
            <person name="Friedman R."/>
            <person name="Venter J.C."/>
        </authorList>
    </citation>
    <scope>NUCLEOTIDE SEQUENCE [LARGE SCALE GENOMIC DNA]</scope>
    <source>
        <strain evidence="1 2">PV-1</strain>
    </source>
</reference>
<dbReference type="Pfam" id="PF06252">
    <property type="entry name" value="GemA"/>
    <property type="match status" value="1"/>
</dbReference>
<organism evidence="1 2">
    <name type="scientific">Mariprofundus ferrooxydans PV-1</name>
    <dbReference type="NCBI Taxonomy" id="314345"/>
    <lineage>
        <taxon>Bacteria</taxon>
        <taxon>Pseudomonadati</taxon>
        <taxon>Pseudomonadota</taxon>
        <taxon>Candidatius Mariprofundia</taxon>
        <taxon>Mariprofundales</taxon>
        <taxon>Mariprofundaceae</taxon>
        <taxon>Mariprofundus</taxon>
    </lineage>
</organism>
<name>Q0EWC2_9PROT</name>
<protein>
    <recommendedName>
        <fullName evidence="3">Mu-like prophage protein gp16</fullName>
    </recommendedName>
</protein>
<evidence type="ECO:0008006" key="3">
    <source>
        <dbReference type="Google" id="ProtNLM"/>
    </source>
</evidence>
<evidence type="ECO:0000313" key="2">
    <source>
        <dbReference type="Proteomes" id="UP000005297"/>
    </source>
</evidence>
<keyword evidence="2" id="KW-1185">Reference proteome</keyword>
<evidence type="ECO:0000313" key="1">
    <source>
        <dbReference type="EMBL" id="EAU53549.1"/>
    </source>
</evidence>
<dbReference type="RefSeq" id="WP_009850875.1">
    <property type="nucleotide sequence ID" value="NZ_DS022295.1"/>
</dbReference>
<gene>
    <name evidence="1" type="ORF">SPV1_02888</name>
</gene>
<dbReference type="AlphaFoldDB" id="Q0EWC2"/>
<comment type="caution">
    <text evidence="1">The sequence shown here is derived from an EMBL/GenBank/DDBJ whole genome shotgun (WGS) entry which is preliminary data.</text>
</comment>
<dbReference type="OrthoDB" id="5460653at2"/>
<dbReference type="STRING" id="314344.AL013_10445"/>
<sequence length="143" mass="16382">MAAKTPAEYRRSELAKIHLAKKDLGLDDDTYRDVLWTICRVRSAADLDSTARFKLIKHFESLGWKQKGNRNWGRKPAVTADKTQLLSKLEALLADNRLAWSYADGMAQRMFKVDKVAWLNPEQLRKLVAALQISVNRKKAVKE</sequence>